<protein>
    <submittedName>
        <fullName evidence="2">Uncharacterized protein</fullName>
    </submittedName>
</protein>
<evidence type="ECO:0000313" key="2">
    <source>
        <dbReference type="EMBL" id="KAJ0216309.1"/>
    </source>
</evidence>
<comment type="caution">
    <text evidence="2">The sequence shown here is derived from an EMBL/GenBank/DDBJ whole genome shotgun (WGS) entry which is preliminary data.</text>
</comment>
<evidence type="ECO:0000313" key="3">
    <source>
        <dbReference type="Proteomes" id="UP000235145"/>
    </source>
</evidence>
<proteinExistence type="predicted"/>
<dbReference type="AlphaFoldDB" id="A0A9R1XKM4"/>
<organism evidence="2 3">
    <name type="scientific">Lactuca sativa</name>
    <name type="common">Garden lettuce</name>
    <dbReference type="NCBI Taxonomy" id="4236"/>
    <lineage>
        <taxon>Eukaryota</taxon>
        <taxon>Viridiplantae</taxon>
        <taxon>Streptophyta</taxon>
        <taxon>Embryophyta</taxon>
        <taxon>Tracheophyta</taxon>
        <taxon>Spermatophyta</taxon>
        <taxon>Magnoliopsida</taxon>
        <taxon>eudicotyledons</taxon>
        <taxon>Gunneridae</taxon>
        <taxon>Pentapetalae</taxon>
        <taxon>asterids</taxon>
        <taxon>campanulids</taxon>
        <taxon>Asterales</taxon>
        <taxon>Asteraceae</taxon>
        <taxon>Cichorioideae</taxon>
        <taxon>Cichorieae</taxon>
        <taxon>Lactucinae</taxon>
        <taxon>Lactuca</taxon>
    </lineage>
</organism>
<dbReference type="Proteomes" id="UP000235145">
    <property type="component" value="Unassembled WGS sequence"/>
</dbReference>
<name>A0A9R1XKM4_LACSA</name>
<reference evidence="2 3" key="1">
    <citation type="journal article" date="2017" name="Nat. Commun.">
        <title>Genome assembly with in vitro proximity ligation data and whole-genome triplication in lettuce.</title>
        <authorList>
            <person name="Reyes-Chin-Wo S."/>
            <person name="Wang Z."/>
            <person name="Yang X."/>
            <person name="Kozik A."/>
            <person name="Arikit S."/>
            <person name="Song C."/>
            <person name="Xia L."/>
            <person name="Froenicke L."/>
            <person name="Lavelle D.O."/>
            <person name="Truco M.J."/>
            <person name="Xia R."/>
            <person name="Zhu S."/>
            <person name="Xu C."/>
            <person name="Xu H."/>
            <person name="Xu X."/>
            <person name="Cox K."/>
            <person name="Korf I."/>
            <person name="Meyers B.C."/>
            <person name="Michelmore R.W."/>
        </authorList>
    </citation>
    <scope>NUCLEOTIDE SEQUENCE [LARGE SCALE GENOMIC DNA]</scope>
    <source>
        <strain evidence="3">cv. Salinas</strain>
        <tissue evidence="2">Seedlings</tissue>
    </source>
</reference>
<dbReference type="EMBL" id="NBSK02000003">
    <property type="protein sequence ID" value="KAJ0216309.1"/>
    <property type="molecule type" value="Genomic_DNA"/>
</dbReference>
<feature type="region of interest" description="Disordered" evidence="1">
    <location>
        <begin position="81"/>
        <end position="100"/>
    </location>
</feature>
<keyword evidence="3" id="KW-1185">Reference proteome</keyword>
<evidence type="ECO:0000256" key="1">
    <source>
        <dbReference type="SAM" id="MobiDB-lite"/>
    </source>
</evidence>
<accession>A0A9R1XKM4</accession>
<sequence length="100" mass="11283">MNSYYYTNLLTSIDLENPNNPPYLTSSSPISRNLYYPLSVSPSNKQSMSKKTIGVGNKKYCLQKLAYVYQKITSRAQHNTTRSFGNVSTHTTKVPTPQTL</sequence>
<gene>
    <name evidence="2" type="ORF">LSAT_V11C300132640</name>
</gene>